<dbReference type="EMBL" id="JACDXX010000005">
    <property type="protein sequence ID" value="MCB5409722.1"/>
    <property type="molecule type" value="Genomic_DNA"/>
</dbReference>
<evidence type="ECO:0000313" key="1">
    <source>
        <dbReference type="EMBL" id="MCB5409722.1"/>
    </source>
</evidence>
<proteinExistence type="predicted"/>
<dbReference type="Pfam" id="PF20083">
    <property type="entry name" value="DUF6477"/>
    <property type="match status" value="1"/>
</dbReference>
<comment type="caution">
    <text evidence="1">The sequence shown here is derived from an EMBL/GenBank/DDBJ whole genome shotgun (WGS) entry which is preliminary data.</text>
</comment>
<evidence type="ECO:0000313" key="2">
    <source>
        <dbReference type="Proteomes" id="UP001198571"/>
    </source>
</evidence>
<dbReference type="InterPro" id="IPR045516">
    <property type="entry name" value="DUF6477"/>
</dbReference>
<name>A0ABS8CJY9_9RHOB</name>
<dbReference type="Proteomes" id="UP001198571">
    <property type="component" value="Unassembled WGS sequence"/>
</dbReference>
<organism evidence="1 2">
    <name type="scientific">Pseudogemmobacter faecipullorum</name>
    <dbReference type="NCBI Taxonomy" id="2755041"/>
    <lineage>
        <taxon>Bacteria</taxon>
        <taxon>Pseudomonadati</taxon>
        <taxon>Pseudomonadota</taxon>
        <taxon>Alphaproteobacteria</taxon>
        <taxon>Rhodobacterales</taxon>
        <taxon>Paracoccaceae</taxon>
        <taxon>Pseudogemmobacter</taxon>
    </lineage>
</organism>
<sequence>MAEPLPKLATLRRPGLLMQAVAIALPLYQRRLQQRPPLPATATARLPELFAREARLEEIRRKGDVTYSVAAHIEALVRLIAEARCQPGPELPR</sequence>
<accession>A0ABS8CJY9</accession>
<gene>
    <name evidence="1" type="ORF">H0485_06875</name>
</gene>
<keyword evidence="2" id="KW-1185">Reference proteome</keyword>
<reference evidence="1 2" key="1">
    <citation type="submission" date="2020-07" db="EMBL/GenBank/DDBJ databases">
        <title>Pseudogemmobacter sp. nov., isolated from poultry manure in Taiwan.</title>
        <authorList>
            <person name="Lin S.-Y."/>
            <person name="Tang Y.-S."/>
            <person name="Young C.-C."/>
        </authorList>
    </citation>
    <scope>NUCLEOTIDE SEQUENCE [LARGE SCALE GENOMIC DNA]</scope>
    <source>
        <strain evidence="1 2">CC-YST710</strain>
    </source>
</reference>
<dbReference type="RefSeq" id="WP_226934630.1">
    <property type="nucleotide sequence ID" value="NZ_JACDXX010000005.1"/>
</dbReference>
<protein>
    <submittedName>
        <fullName evidence="1">Uncharacterized protein</fullName>
    </submittedName>
</protein>